<sequence>MEKWIRGALLGRGSFGTVNLAFNLTKRDLQTPRIMAVKSAILSQSSSLEKEREVLEKLQDCPQILSCFGHDITVVNGKLFYNLFLEYASGGSLAELGKLPESEVRRYTLAVLKGLSFMHLKGLVHCDVKLQNLLLFSPPSLEKEEEVVVKIADFGLVKRAGEEVGDGVLLRGTPVCMAPEAVAGGEYEPPADIWGVGCAVVEMITGKPAWRGVADADDVNALLFRIGFSDELPEIPSELSEEGKDFLRRCFVRDPSKRWTAEMLLQHPFVGNGLVEGDGATPEANSNSHPSPKSVFDFMTWGSLQSSVYLESVTESEGELDPARISSSPTDRIRWLATGQPPKWSDCEEDWITSRQAEESPVSQLSEIQAADWSTSLRSDSLQVLEQMVLIDRERDVNSDSPVSQMAGIQALGCSVSGETESLKLSKEMMLSTDGKRESSSIANEMELLGLSGSDIITRFGFSRGEFASRRNTRDANVYRFGNCRMDGSGFFSLSCKNRCYSCTDSSISQEFKLTDLY</sequence>
<comment type="caution">
    <text evidence="1">The sequence shown here is derived from an EMBL/GenBank/DDBJ whole genome shotgun (WGS) entry which is preliminary data.</text>
</comment>
<gene>
    <name evidence="1" type="ORF">MRB53_026572</name>
</gene>
<evidence type="ECO:0000313" key="1">
    <source>
        <dbReference type="EMBL" id="KAJ8633236.1"/>
    </source>
</evidence>
<evidence type="ECO:0000313" key="2">
    <source>
        <dbReference type="Proteomes" id="UP001234297"/>
    </source>
</evidence>
<accession>A0ACC2LIF4</accession>
<protein>
    <submittedName>
        <fullName evidence="1">Uncharacterized protein</fullName>
    </submittedName>
</protein>
<reference evidence="1 2" key="1">
    <citation type="journal article" date="2022" name="Hortic Res">
        <title>A haplotype resolved chromosomal level avocado genome allows analysis of novel avocado genes.</title>
        <authorList>
            <person name="Nath O."/>
            <person name="Fletcher S.J."/>
            <person name="Hayward A."/>
            <person name="Shaw L.M."/>
            <person name="Masouleh A.K."/>
            <person name="Furtado A."/>
            <person name="Henry R.J."/>
            <person name="Mitter N."/>
        </authorList>
    </citation>
    <scope>NUCLEOTIDE SEQUENCE [LARGE SCALE GENOMIC DNA]</scope>
    <source>
        <strain evidence="2">cv. Hass</strain>
    </source>
</reference>
<organism evidence="1 2">
    <name type="scientific">Persea americana</name>
    <name type="common">Avocado</name>
    <dbReference type="NCBI Taxonomy" id="3435"/>
    <lineage>
        <taxon>Eukaryota</taxon>
        <taxon>Viridiplantae</taxon>
        <taxon>Streptophyta</taxon>
        <taxon>Embryophyta</taxon>
        <taxon>Tracheophyta</taxon>
        <taxon>Spermatophyta</taxon>
        <taxon>Magnoliopsida</taxon>
        <taxon>Magnoliidae</taxon>
        <taxon>Laurales</taxon>
        <taxon>Lauraceae</taxon>
        <taxon>Persea</taxon>
    </lineage>
</organism>
<dbReference type="Proteomes" id="UP001234297">
    <property type="component" value="Chromosome 8"/>
</dbReference>
<dbReference type="EMBL" id="CM056816">
    <property type="protein sequence ID" value="KAJ8633236.1"/>
    <property type="molecule type" value="Genomic_DNA"/>
</dbReference>
<keyword evidence="2" id="KW-1185">Reference proteome</keyword>
<name>A0ACC2LIF4_PERAE</name>
<proteinExistence type="predicted"/>